<keyword evidence="6" id="KW-0675">Receptor</keyword>
<keyword evidence="5 8" id="KW-0472">Membrane</keyword>
<keyword evidence="10" id="KW-1185">Reference proteome</keyword>
<evidence type="ECO:0000256" key="4">
    <source>
        <dbReference type="ARBA" id="ARBA00022989"/>
    </source>
</evidence>
<sequence>MISIVIFFAMYVTNVHSTSIMYFQESANVTELKTCVVKIIITQLRKGTELTVISNAEDLLSEIHDSFHVLLNFRHYEIHSENYSYIEAYLISADDVDDLDITINTLKLEWSWNPKAKFIITIRCLTDIEQLKAIFKLLLISHILNILLVTRIEKRYLIYTYFPYGEGNCGRNHENITKCCDCNELRSDINIFPDDSTRTLSNCTLRVLTHHNPPFSMIPRMMEKRIVIGYEQRVLDFLAKSEKFRISYTYDLIPDRFGYVQPPNFSATDLLEGIQNKEADVVMGGFLLITNTMYLCDYIWTYFGSNENYLKVFSSHPEYIGRWRIIYDSFDKHIFVLILVTLFIFILLCLGIVTLEGEINYVAKVILYVWGSIFGIISPYFKILIQKRRYLLLWVGFVFLISNFYQTSLISLATKPSVRPGIESGDELLKLGYQPCLPNSSRWLFRHFELSILNDVFQPKPECMELESSLVALATIPNLYTISHYFKYMYLVQGKYRYLIYESNYNFQRASHAIFFVRGFPRIDSMNYKVLRMSESGLFVAAFRDLGLEPVKSFFMKQRANARSFSSLKIEDFWIPHLILVIGTVLAFIVFIAEKCVYLIHNTSLSS</sequence>
<evidence type="ECO:0000313" key="10">
    <source>
        <dbReference type="Proteomes" id="UP001652740"/>
    </source>
</evidence>
<dbReference type="PANTHER" id="PTHR42643:SF24">
    <property type="entry name" value="IONOTROPIC RECEPTOR 60A"/>
    <property type="match status" value="1"/>
</dbReference>
<keyword evidence="9" id="KW-0732">Signal</keyword>
<proteinExistence type="predicted"/>
<keyword evidence="3 8" id="KW-0812">Transmembrane</keyword>
<feature type="signal peptide" evidence="9">
    <location>
        <begin position="1"/>
        <end position="17"/>
    </location>
</feature>
<evidence type="ECO:0000256" key="3">
    <source>
        <dbReference type="ARBA" id="ARBA00022692"/>
    </source>
</evidence>
<dbReference type="SUPFAM" id="SSF53850">
    <property type="entry name" value="Periplasmic binding protein-like II"/>
    <property type="match status" value="1"/>
</dbReference>
<evidence type="ECO:0000256" key="6">
    <source>
        <dbReference type="ARBA" id="ARBA00023170"/>
    </source>
</evidence>
<dbReference type="GeneID" id="128200876"/>
<evidence type="ECO:0000256" key="9">
    <source>
        <dbReference type="SAM" id="SignalP"/>
    </source>
</evidence>
<evidence type="ECO:0000256" key="1">
    <source>
        <dbReference type="ARBA" id="ARBA00004651"/>
    </source>
</evidence>
<comment type="subcellular location">
    <subcellularLocation>
        <location evidence="1">Cell membrane</location>
        <topology evidence="1">Multi-pass membrane protein</topology>
    </subcellularLocation>
</comment>
<evidence type="ECO:0000256" key="5">
    <source>
        <dbReference type="ARBA" id="ARBA00023136"/>
    </source>
</evidence>
<keyword evidence="7" id="KW-0325">Glycoprotein</keyword>
<evidence type="ECO:0000313" key="11">
    <source>
        <dbReference type="RefSeq" id="XP_052751650.1"/>
    </source>
</evidence>
<dbReference type="Proteomes" id="UP001652740">
    <property type="component" value="Unplaced"/>
</dbReference>
<feature type="transmembrane region" description="Helical" evidence="8">
    <location>
        <begin position="361"/>
        <end position="381"/>
    </location>
</feature>
<feature type="transmembrane region" description="Helical" evidence="8">
    <location>
        <begin position="334"/>
        <end position="355"/>
    </location>
</feature>
<feature type="transmembrane region" description="Helical" evidence="8">
    <location>
        <begin position="573"/>
        <end position="593"/>
    </location>
</feature>
<gene>
    <name evidence="11" type="primary">LOC128200876</name>
</gene>
<dbReference type="InterPro" id="IPR052192">
    <property type="entry name" value="Insect_Ionotropic_Sensory_Rcpt"/>
</dbReference>
<evidence type="ECO:0000256" key="8">
    <source>
        <dbReference type="SAM" id="Phobius"/>
    </source>
</evidence>
<reference evidence="11" key="1">
    <citation type="submission" date="2025-08" db="UniProtKB">
        <authorList>
            <consortium name="RefSeq"/>
        </authorList>
    </citation>
    <scope>IDENTIFICATION</scope>
    <source>
        <tissue evidence="11">Whole larvae</tissue>
    </source>
</reference>
<keyword evidence="2" id="KW-1003">Cell membrane</keyword>
<protein>
    <submittedName>
        <fullName evidence="11">Ionotropic receptor 21a-like</fullName>
    </submittedName>
</protein>
<dbReference type="RefSeq" id="XP_052751650.1">
    <property type="nucleotide sequence ID" value="XM_052895690.1"/>
</dbReference>
<dbReference type="Gene3D" id="3.40.190.10">
    <property type="entry name" value="Periplasmic binding protein-like II"/>
    <property type="match status" value="1"/>
</dbReference>
<accession>A0ABM3MKI4</accession>
<organism evidence="10 11">
    <name type="scientific">Galleria mellonella</name>
    <name type="common">Greater wax moth</name>
    <dbReference type="NCBI Taxonomy" id="7137"/>
    <lineage>
        <taxon>Eukaryota</taxon>
        <taxon>Metazoa</taxon>
        <taxon>Ecdysozoa</taxon>
        <taxon>Arthropoda</taxon>
        <taxon>Hexapoda</taxon>
        <taxon>Insecta</taxon>
        <taxon>Pterygota</taxon>
        <taxon>Neoptera</taxon>
        <taxon>Endopterygota</taxon>
        <taxon>Lepidoptera</taxon>
        <taxon>Glossata</taxon>
        <taxon>Ditrysia</taxon>
        <taxon>Pyraloidea</taxon>
        <taxon>Pyralidae</taxon>
        <taxon>Galleriinae</taxon>
        <taxon>Galleria</taxon>
    </lineage>
</organism>
<name>A0ABM3MKI4_GALME</name>
<feature type="transmembrane region" description="Helical" evidence="8">
    <location>
        <begin position="390"/>
        <end position="413"/>
    </location>
</feature>
<evidence type="ECO:0000256" key="7">
    <source>
        <dbReference type="ARBA" id="ARBA00023180"/>
    </source>
</evidence>
<feature type="chain" id="PRO_5046019687" evidence="9">
    <location>
        <begin position="18"/>
        <end position="607"/>
    </location>
</feature>
<dbReference type="PANTHER" id="PTHR42643">
    <property type="entry name" value="IONOTROPIC RECEPTOR 20A-RELATED"/>
    <property type="match status" value="1"/>
</dbReference>
<evidence type="ECO:0000256" key="2">
    <source>
        <dbReference type="ARBA" id="ARBA00022475"/>
    </source>
</evidence>
<keyword evidence="4 8" id="KW-1133">Transmembrane helix</keyword>